<sequence length="181" mass="19627">MPYIGEIRLFAGQFEPRGWLFCDGRLLSIAQFSSLYALLSNIYGGNGTSNFGLPDLQGRAAIHAGYLTGNSYVPGQKLGSEETILLSNQLPSHVHKISGSVYQPVLGENPGQLLSPDNANMAITAGQQVYSTSKFGTFRMGPLKTTIQLQNTGSGQAFENMQPFLALNYIISYQGDFPSRP</sequence>
<dbReference type="RefSeq" id="WP_169226983.1">
    <property type="nucleotide sequence ID" value="NZ_JABBGC010000002.1"/>
</dbReference>
<reference evidence="2 3" key="1">
    <citation type="submission" date="2020-04" db="EMBL/GenBank/DDBJ databases">
        <title>Chitinophaga sp. G-6-1-13 sp. nov., isolated from soil.</title>
        <authorList>
            <person name="Dahal R.H."/>
            <person name="Chaudhary D.K."/>
        </authorList>
    </citation>
    <scope>NUCLEOTIDE SEQUENCE [LARGE SCALE GENOMIC DNA]</scope>
    <source>
        <strain evidence="2 3">G-6-1-13</strain>
    </source>
</reference>
<dbReference type="EMBL" id="JABBGC010000002">
    <property type="protein sequence ID" value="NML39933.1"/>
    <property type="molecule type" value="Genomic_DNA"/>
</dbReference>
<accession>A0A848GT74</accession>
<evidence type="ECO:0000313" key="3">
    <source>
        <dbReference type="Proteomes" id="UP000583266"/>
    </source>
</evidence>
<evidence type="ECO:0000313" key="2">
    <source>
        <dbReference type="EMBL" id="NML39933.1"/>
    </source>
</evidence>
<dbReference type="AlphaFoldDB" id="A0A848GT74"/>
<dbReference type="InterPro" id="IPR037053">
    <property type="entry name" value="Phage_tail_collar_dom_sf"/>
</dbReference>
<protein>
    <submittedName>
        <fullName evidence="2">Phage tail protein</fullName>
    </submittedName>
</protein>
<dbReference type="InterPro" id="IPR011083">
    <property type="entry name" value="Phage_tail_collar_dom"/>
</dbReference>
<keyword evidence="3" id="KW-1185">Reference proteome</keyword>
<name>A0A848GT74_9BACT</name>
<dbReference type="Proteomes" id="UP000583266">
    <property type="component" value="Unassembled WGS sequence"/>
</dbReference>
<comment type="caution">
    <text evidence="2">The sequence shown here is derived from an EMBL/GenBank/DDBJ whole genome shotgun (WGS) entry which is preliminary data.</text>
</comment>
<evidence type="ECO:0000259" key="1">
    <source>
        <dbReference type="Pfam" id="PF07484"/>
    </source>
</evidence>
<dbReference type="SUPFAM" id="SSF88874">
    <property type="entry name" value="Receptor-binding domain of short tail fibre protein gp12"/>
    <property type="match status" value="1"/>
</dbReference>
<feature type="domain" description="Phage tail collar" evidence="1">
    <location>
        <begin position="5"/>
        <end position="60"/>
    </location>
</feature>
<gene>
    <name evidence="2" type="ORF">HHL17_22220</name>
</gene>
<dbReference type="Gene3D" id="3.90.1340.10">
    <property type="entry name" value="Phage tail collar domain"/>
    <property type="match status" value="1"/>
</dbReference>
<proteinExistence type="predicted"/>
<organism evidence="2 3">
    <name type="scientific">Chitinophaga fulva</name>
    <dbReference type="NCBI Taxonomy" id="2728842"/>
    <lineage>
        <taxon>Bacteria</taxon>
        <taxon>Pseudomonadati</taxon>
        <taxon>Bacteroidota</taxon>
        <taxon>Chitinophagia</taxon>
        <taxon>Chitinophagales</taxon>
        <taxon>Chitinophagaceae</taxon>
        <taxon>Chitinophaga</taxon>
    </lineage>
</organism>
<dbReference type="Pfam" id="PF07484">
    <property type="entry name" value="Collar"/>
    <property type="match status" value="1"/>
</dbReference>